<organism evidence="1 2">
    <name type="scientific">Pristionchus fissidentatus</name>
    <dbReference type="NCBI Taxonomy" id="1538716"/>
    <lineage>
        <taxon>Eukaryota</taxon>
        <taxon>Metazoa</taxon>
        <taxon>Ecdysozoa</taxon>
        <taxon>Nematoda</taxon>
        <taxon>Chromadorea</taxon>
        <taxon>Rhabditida</taxon>
        <taxon>Rhabditina</taxon>
        <taxon>Diplogasteromorpha</taxon>
        <taxon>Diplogasteroidea</taxon>
        <taxon>Neodiplogasteridae</taxon>
        <taxon>Pristionchus</taxon>
    </lineage>
</organism>
<dbReference type="AlphaFoldDB" id="A0AAV5WQN7"/>
<protein>
    <submittedName>
        <fullName evidence="1">Uncharacterized protein</fullName>
    </submittedName>
</protein>
<dbReference type="Proteomes" id="UP001432322">
    <property type="component" value="Unassembled WGS sequence"/>
</dbReference>
<evidence type="ECO:0000313" key="1">
    <source>
        <dbReference type="EMBL" id="GMT34316.1"/>
    </source>
</evidence>
<gene>
    <name evidence="1" type="ORF">PFISCL1PPCAC_25613</name>
</gene>
<proteinExistence type="predicted"/>
<accession>A0AAV5WQN7</accession>
<reference evidence="1" key="1">
    <citation type="submission" date="2023-10" db="EMBL/GenBank/DDBJ databases">
        <title>Genome assembly of Pristionchus species.</title>
        <authorList>
            <person name="Yoshida K."/>
            <person name="Sommer R.J."/>
        </authorList>
    </citation>
    <scope>NUCLEOTIDE SEQUENCE</scope>
    <source>
        <strain evidence="1">RS5133</strain>
    </source>
</reference>
<dbReference type="EMBL" id="BTSY01000006">
    <property type="protein sequence ID" value="GMT34316.1"/>
    <property type="molecule type" value="Genomic_DNA"/>
</dbReference>
<feature type="non-terminal residue" evidence="1">
    <location>
        <position position="1"/>
    </location>
</feature>
<name>A0AAV5WQN7_9BILA</name>
<feature type="non-terminal residue" evidence="1">
    <location>
        <position position="90"/>
    </location>
</feature>
<comment type="caution">
    <text evidence="1">The sequence shown here is derived from an EMBL/GenBank/DDBJ whole genome shotgun (WGS) entry which is preliminary data.</text>
</comment>
<keyword evidence="2" id="KW-1185">Reference proteome</keyword>
<sequence length="90" mass="9860">FRMATVLAREESIAATDHLRSIRKSLSPTLIVNGVSYDVSDPTLIIIGEPNEEPRTVAAKSVEKFPAKNRMSNLVAWRGDAYCVSGGVVW</sequence>
<evidence type="ECO:0000313" key="2">
    <source>
        <dbReference type="Proteomes" id="UP001432322"/>
    </source>
</evidence>